<dbReference type="KEGG" id="ppj:RK21_01884"/>
<evidence type="ECO:0000256" key="4">
    <source>
        <dbReference type="ARBA" id="ARBA00022676"/>
    </source>
</evidence>
<accession>A0A0B5KGW9</accession>
<reference evidence="7 8" key="1">
    <citation type="submission" date="2017-09" db="EMBL/GenBank/DDBJ databases">
        <authorList>
            <person name="Ehlers B."/>
            <person name="Leendertz F.H."/>
        </authorList>
    </citation>
    <scope>NUCLEOTIDE SEQUENCE [LARGE SCALE GENOMIC DNA]</scope>
    <source>
        <strain evidence="7 8">DJ-1</strain>
    </source>
</reference>
<comment type="subcellular location">
    <subcellularLocation>
        <location evidence="1">Cell membrane</location>
    </subcellularLocation>
</comment>
<sequence length="325" mass="36195">MASGIGVVVIGRNEGLRLERCLRSLLQGTDKIMYVDSGSTDGSPHLARSLGVEVLALDMDTPFTAARARNEGFLALQRLLPSLQRVQFVDGDCEVDGGWLAAAQAFLDDHPDVAVVCGRRRERFPQRSVYNLLCDLEWDTPIGEAKACGGDALMRADAFAAVGGFRPELIAGEEPELCVRLRAKGWKVWRLDAEMTLHDAGMTRFSQWWRRSLRAGHAYAEGAYLHGQPPERHWLRESRRAWLWGLGIPVVIVLACLLLGGWGLLLLAVYPLQAVRLARRGGKSVRENWLQAVFLVLGKFPEMLGQLKFLRHRIAAGKSTLIEYK</sequence>
<gene>
    <name evidence="7" type="ORF">CMV24_24455</name>
</gene>
<evidence type="ECO:0000256" key="5">
    <source>
        <dbReference type="ARBA" id="ARBA00022679"/>
    </source>
</evidence>
<dbReference type="EMBL" id="NTME01000036">
    <property type="protein sequence ID" value="PBJ92970.1"/>
    <property type="molecule type" value="Genomic_DNA"/>
</dbReference>
<organism evidence="7 8">
    <name type="scientific">Pseudomonas plecoglossicida</name>
    <dbReference type="NCBI Taxonomy" id="70775"/>
    <lineage>
        <taxon>Bacteria</taxon>
        <taxon>Pseudomonadati</taxon>
        <taxon>Pseudomonadota</taxon>
        <taxon>Gammaproteobacteria</taxon>
        <taxon>Pseudomonadales</taxon>
        <taxon>Pseudomonadaceae</taxon>
        <taxon>Pseudomonas</taxon>
    </lineage>
</organism>
<evidence type="ECO:0000256" key="1">
    <source>
        <dbReference type="ARBA" id="ARBA00004236"/>
    </source>
</evidence>
<dbReference type="Proteomes" id="UP000218102">
    <property type="component" value="Unassembled WGS sequence"/>
</dbReference>
<evidence type="ECO:0000256" key="6">
    <source>
        <dbReference type="ARBA" id="ARBA00023136"/>
    </source>
</evidence>
<evidence type="ECO:0000313" key="7">
    <source>
        <dbReference type="EMBL" id="PBJ92970.1"/>
    </source>
</evidence>
<protein>
    <submittedName>
        <fullName evidence="7">Glycosyl transferase</fullName>
    </submittedName>
</protein>
<evidence type="ECO:0000256" key="2">
    <source>
        <dbReference type="ARBA" id="ARBA00022475"/>
    </source>
</evidence>
<dbReference type="PANTHER" id="PTHR43646">
    <property type="entry name" value="GLYCOSYLTRANSFERASE"/>
    <property type="match status" value="1"/>
</dbReference>
<comment type="caution">
    <text evidence="7">The sequence shown here is derived from an EMBL/GenBank/DDBJ whole genome shotgun (WGS) entry which is preliminary data.</text>
</comment>
<proteinExistence type="predicted"/>
<dbReference type="InterPro" id="IPR029044">
    <property type="entry name" value="Nucleotide-diphossugar_trans"/>
</dbReference>
<evidence type="ECO:0000313" key="8">
    <source>
        <dbReference type="Proteomes" id="UP000218102"/>
    </source>
</evidence>
<dbReference type="Gene3D" id="3.90.550.10">
    <property type="entry name" value="Spore Coat Polysaccharide Biosynthesis Protein SpsA, Chain A"/>
    <property type="match status" value="1"/>
</dbReference>
<dbReference type="SUPFAM" id="SSF53448">
    <property type="entry name" value="Nucleotide-diphospho-sugar transferases"/>
    <property type="match status" value="1"/>
</dbReference>
<keyword evidence="3" id="KW-0997">Cell inner membrane</keyword>
<dbReference type="InterPro" id="IPR001173">
    <property type="entry name" value="Glyco_trans_2-like"/>
</dbReference>
<keyword evidence="4" id="KW-0328">Glycosyltransferase</keyword>
<evidence type="ECO:0000256" key="3">
    <source>
        <dbReference type="ARBA" id="ARBA00022519"/>
    </source>
</evidence>
<dbReference type="STRING" id="1215115.GCA_000688275_01677"/>
<keyword evidence="6" id="KW-0472">Membrane</keyword>
<keyword evidence="2" id="KW-1003">Cell membrane</keyword>
<dbReference type="GO" id="GO:0016757">
    <property type="term" value="F:glycosyltransferase activity"/>
    <property type="evidence" value="ECO:0007669"/>
    <property type="project" value="UniProtKB-KW"/>
</dbReference>
<name>A0A0B5KGW9_PSEDL</name>
<dbReference type="Pfam" id="PF00535">
    <property type="entry name" value="Glycos_transf_2"/>
    <property type="match status" value="1"/>
</dbReference>
<dbReference type="RefSeq" id="WP_023660598.1">
    <property type="nucleotide sequence ID" value="NZ_CP010359.1"/>
</dbReference>
<dbReference type="AlphaFoldDB" id="A0A0B5KGW9"/>
<dbReference type="PANTHER" id="PTHR43646:SF2">
    <property type="entry name" value="GLYCOSYLTRANSFERASE 2-LIKE DOMAIN-CONTAINING PROTEIN"/>
    <property type="match status" value="1"/>
</dbReference>
<dbReference type="GO" id="GO:0005886">
    <property type="term" value="C:plasma membrane"/>
    <property type="evidence" value="ECO:0007669"/>
    <property type="project" value="UniProtKB-SubCell"/>
</dbReference>
<keyword evidence="5 7" id="KW-0808">Transferase</keyword>